<feature type="transmembrane region" description="Helical" evidence="2">
    <location>
        <begin position="118"/>
        <end position="137"/>
    </location>
</feature>
<evidence type="ECO:0000256" key="3">
    <source>
        <dbReference type="SAM" id="SignalP"/>
    </source>
</evidence>
<feature type="transmembrane region" description="Helical" evidence="2">
    <location>
        <begin position="460"/>
        <end position="484"/>
    </location>
</feature>
<evidence type="ECO:0000313" key="4">
    <source>
        <dbReference type="EMBL" id="CDR94953.1"/>
    </source>
</evidence>
<feature type="transmembrane region" description="Helical" evidence="2">
    <location>
        <begin position="428"/>
        <end position="445"/>
    </location>
</feature>
<keyword evidence="2" id="KW-0472">Membrane</keyword>
<evidence type="ECO:0000256" key="2">
    <source>
        <dbReference type="SAM" id="Phobius"/>
    </source>
</evidence>
<dbReference type="AlphaFoldDB" id="A0A061D2W3"/>
<reference evidence="5" key="1">
    <citation type="submission" date="2014-06" db="EMBL/GenBank/DDBJ databases">
        <authorList>
            <person name="Aslett M."/>
            <person name="De Silva N."/>
        </authorList>
    </citation>
    <scope>NUCLEOTIDE SEQUENCE [LARGE SCALE GENOMIC DNA]</scope>
    <source>
        <strain evidence="5">Bond</strain>
    </source>
</reference>
<feature type="transmembrane region" description="Helical" evidence="2">
    <location>
        <begin position="158"/>
        <end position="176"/>
    </location>
</feature>
<feature type="chain" id="PRO_5001595721" evidence="3">
    <location>
        <begin position="18"/>
        <end position="709"/>
    </location>
</feature>
<protein>
    <submittedName>
        <fullName evidence="4">Membrane protein, putative</fullName>
    </submittedName>
</protein>
<feature type="transmembrane region" description="Helical" evidence="2">
    <location>
        <begin position="200"/>
        <end position="223"/>
    </location>
</feature>
<dbReference type="GeneID" id="24563494"/>
<dbReference type="Proteomes" id="UP000033188">
    <property type="component" value="Chromosome 2"/>
</dbReference>
<gene>
    <name evidence="4" type="ORF">BBBOND_0201100</name>
</gene>
<feature type="transmembrane region" description="Helical" evidence="2">
    <location>
        <begin position="310"/>
        <end position="330"/>
    </location>
</feature>
<dbReference type="STRING" id="5866.A0A061D2W3"/>
<feature type="region of interest" description="Disordered" evidence="1">
    <location>
        <begin position="26"/>
        <end position="55"/>
    </location>
</feature>
<keyword evidence="3" id="KW-0732">Signal</keyword>
<feature type="signal peptide" evidence="3">
    <location>
        <begin position="1"/>
        <end position="17"/>
    </location>
</feature>
<proteinExistence type="predicted"/>
<keyword evidence="5" id="KW-1185">Reference proteome</keyword>
<feature type="compositionally biased region" description="Basic and acidic residues" evidence="1">
    <location>
        <begin position="26"/>
        <end position="41"/>
    </location>
</feature>
<dbReference type="OrthoDB" id="186625at2759"/>
<evidence type="ECO:0000256" key="1">
    <source>
        <dbReference type="SAM" id="MobiDB-lite"/>
    </source>
</evidence>
<sequence>MLIVWVAIVCSFNPVGAWRSERGLRDRAETHETKGETKANDKTTGSTSVHHGDKHVDDTYTELNEALKGNMRQKVDAAIASSAIQSQPRGLPVSVNGTSSEKRDDIVYQPAKGFLNTAYFNTLLVIFAILVLVLTLVADIEMRIQSKDEFMRQAFDNCVRQVALMSFVTLSLYIAMHTDLAKRLDELFVRDSKHLEVFDALMQISFFLFCGFFLYCIYIGIVVSRWTKFMRKADEADVLTSAKEFDFVKGSLFSWNRTAIDKARYMVNRMEFGDAVKQRGYSDVGGCYFMDYLRASLIQIAMTLIRISRVSLFVALVVLVALRFIGPVHIMRTIHILSSLNTAAVVALAWRIWYIESHLYPPELSQYMLLKLNVSDVGEALQPTYKGDNNEYTPSNIVQYWICGDTAINAHENLFWLKQHGPVVLHKAFEALLFCHLMILSVWLYCLKNNASAITEDYDAAAPIVGTLIVALLAPSMLYSLVIVTRCGNLIDFELLEKVLTSHKNENAKNALQLIDSLALEAIIFALEKGADDQWRKLLAKQKALPDAINNQLMSHWNSMKNGKDEIKFSALLKYFQSQWGNFRSCNQQRMKDFVKQFMHNDPKTMNCQEFMVFGYAIKSMILTPLEEEYQIALFEDKFEIPWRSPCGIDLNNFDAIITKLNIKWIKSSQRHFLEFIAGGAVEGISPHYLIRQLDNFQQACQKNYFSTV</sequence>
<dbReference type="KEGG" id="bbig:BBBOND_0201100"/>
<dbReference type="OMA" id="LANRFEF"/>
<dbReference type="RefSeq" id="XP_012767139.1">
    <property type="nucleotide sequence ID" value="XM_012911685.1"/>
</dbReference>
<name>A0A061D2W3_BABBI</name>
<dbReference type="VEuPathDB" id="PiroplasmaDB:BBBOND_0201100"/>
<evidence type="ECO:0000313" key="5">
    <source>
        <dbReference type="Proteomes" id="UP000033188"/>
    </source>
</evidence>
<accession>A0A061D2W3</accession>
<feature type="transmembrane region" description="Helical" evidence="2">
    <location>
        <begin position="336"/>
        <end position="354"/>
    </location>
</feature>
<keyword evidence="2" id="KW-1133">Transmembrane helix</keyword>
<dbReference type="EMBL" id="LK391708">
    <property type="protein sequence ID" value="CDR94953.1"/>
    <property type="molecule type" value="Genomic_DNA"/>
</dbReference>
<organism evidence="4 5">
    <name type="scientific">Babesia bigemina</name>
    <dbReference type="NCBI Taxonomy" id="5866"/>
    <lineage>
        <taxon>Eukaryota</taxon>
        <taxon>Sar</taxon>
        <taxon>Alveolata</taxon>
        <taxon>Apicomplexa</taxon>
        <taxon>Aconoidasida</taxon>
        <taxon>Piroplasmida</taxon>
        <taxon>Babesiidae</taxon>
        <taxon>Babesia</taxon>
    </lineage>
</organism>
<keyword evidence="2" id="KW-0812">Transmembrane</keyword>